<proteinExistence type="predicted"/>
<feature type="signal peptide" evidence="1">
    <location>
        <begin position="1"/>
        <end position="21"/>
    </location>
</feature>
<comment type="caution">
    <text evidence="2">The sequence shown here is derived from an EMBL/GenBank/DDBJ whole genome shotgun (WGS) entry which is preliminary data.</text>
</comment>
<evidence type="ECO:0000256" key="1">
    <source>
        <dbReference type="SAM" id="SignalP"/>
    </source>
</evidence>
<dbReference type="EMBL" id="JAEMNX010000001">
    <property type="protein sequence ID" value="MBJ7536249.1"/>
    <property type="molecule type" value="Genomic_DNA"/>
</dbReference>
<reference evidence="2" key="1">
    <citation type="submission" date="2020-12" db="EMBL/GenBank/DDBJ databases">
        <title>Marinomonas arctica sp. nov., a psychrotolerant bacterium isolated from the Arctic.</title>
        <authorList>
            <person name="Zhang Y."/>
        </authorList>
    </citation>
    <scope>NUCLEOTIDE SEQUENCE</scope>
    <source>
        <strain evidence="2">C1424</strain>
    </source>
</reference>
<feature type="chain" id="PRO_5037711686" evidence="1">
    <location>
        <begin position="22"/>
        <end position="157"/>
    </location>
</feature>
<name>A0A934JLH1_9GAMM</name>
<evidence type="ECO:0000313" key="2">
    <source>
        <dbReference type="EMBL" id="MBJ7536249.1"/>
    </source>
</evidence>
<sequence>MKYIKSVVSMLCLVVAPLSMAAYPSINEAQSCQALVDFVDIKVSKIGDRYTKNDIALIRKGLSAYSAYLQEDVITPGLLSFYGGNAKKAKAMNKLFYRNKVTFMRHLNERYSDQKLITDYAYAINQCAKKSLPKGDTYWQLKSSLETIIRLAKLEKA</sequence>
<protein>
    <submittedName>
        <fullName evidence="2">Uncharacterized protein</fullName>
    </submittedName>
</protein>
<dbReference type="Proteomes" id="UP000628710">
    <property type="component" value="Unassembled WGS sequence"/>
</dbReference>
<dbReference type="AlphaFoldDB" id="A0A934JLH1"/>
<organism evidence="2 3">
    <name type="scientific">Marinomonas transparens</name>
    <dbReference type="NCBI Taxonomy" id="2795388"/>
    <lineage>
        <taxon>Bacteria</taxon>
        <taxon>Pseudomonadati</taxon>
        <taxon>Pseudomonadota</taxon>
        <taxon>Gammaproteobacteria</taxon>
        <taxon>Oceanospirillales</taxon>
        <taxon>Oceanospirillaceae</taxon>
        <taxon>Marinomonas</taxon>
    </lineage>
</organism>
<dbReference type="RefSeq" id="WP_199466322.1">
    <property type="nucleotide sequence ID" value="NZ_JAEMNX010000001.1"/>
</dbReference>
<keyword evidence="3" id="KW-1185">Reference proteome</keyword>
<accession>A0A934JLH1</accession>
<keyword evidence="1" id="KW-0732">Signal</keyword>
<gene>
    <name evidence="2" type="ORF">I8J31_01000</name>
</gene>
<evidence type="ECO:0000313" key="3">
    <source>
        <dbReference type="Proteomes" id="UP000628710"/>
    </source>
</evidence>